<evidence type="ECO:0000256" key="1">
    <source>
        <dbReference type="ARBA" id="ARBA00011026"/>
    </source>
</evidence>
<protein>
    <recommendedName>
        <fullName evidence="2">Protein FAM221A</fullName>
    </recommendedName>
</protein>
<name>A0ABY8UCM0_TETOB</name>
<keyword evidence="4" id="KW-1185">Reference proteome</keyword>
<dbReference type="Proteomes" id="UP001244341">
    <property type="component" value="Chromosome 10b"/>
</dbReference>
<organism evidence="3 4">
    <name type="scientific">Tetradesmus obliquus</name>
    <name type="common">Green alga</name>
    <name type="synonym">Acutodesmus obliquus</name>
    <dbReference type="NCBI Taxonomy" id="3088"/>
    <lineage>
        <taxon>Eukaryota</taxon>
        <taxon>Viridiplantae</taxon>
        <taxon>Chlorophyta</taxon>
        <taxon>core chlorophytes</taxon>
        <taxon>Chlorophyceae</taxon>
        <taxon>CS clade</taxon>
        <taxon>Sphaeropleales</taxon>
        <taxon>Scenedesmaceae</taxon>
        <taxon>Tetradesmus</taxon>
    </lineage>
</organism>
<evidence type="ECO:0000256" key="2">
    <source>
        <dbReference type="ARBA" id="ARBA00039630"/>
    </source>
</evidence>
<reference evidence="3 4" key="1">
    <citation type="submission" date="2023-05" db="EMBL/GenBank/DDBJ databases">
        <title>A 100% complete, gapless, phased diploid assembly of the Scenedesmus obliquus UTEX 3031 genome.</title>
        <authorList>
            <person name="Biondi T.C."/>
            <person name="Hanschen E.R."/>
            <person name="Kwon T."/>
            <person name="Eng W."/>
            <person name="Kruse C.P.S."/>
            <person name="Koehler S.I."/>
            <person name="Kunde Y."/>
            <person name="Gleasner C.D."/>
            <person name="You Mak K.T."/>
            <person name="Polle J."/>
            <person name="Hovde B.T."/>
            <person name="Starkenburg S.R."/>
        </authorList>
    </citation>
    <scope>NUCLEOTIDE SEQUENCE [LARGE SCALE GENOMIC DNA]</scope>
    <source>
        <strain evidence="3 4">DOE0152z</strain>
    </source>
</reference>
<accession>A0ABY8UCM0</accession>
<gene>
    <name evidence="3" type="ORF">OEZ85_003753</name>
</gene>
<dbReference type="InterPro" id="IPR026755">
    <property type="entry name" value="Fam221a/b"/>
</dbReference>
<dbReference type="PANTHER" id="PTHR31214:SF2">
    <property type="entry name" value="PROTEIN FAM221A"/>
    <property type="match status" value="1"/>
</dbReference>
<evidence type="ECO:0000313" key="3">
    <source>
        <dbReference type="EMBL" id="WIA19105.1"/>
    </source>
</evidence>
<proteinExistence type="inferred from homology"/>
<sequence length="172" mass="19298">MCGHRLKEHTEGHKCSNRSCSCPKFSFIVAEGSWILRCRCKHKHTEHDPSSHACSKASCSCSGFSSPWVCNCDHPWTQHQQVLVERQVLRLKRVCQGVWAQAQVPACGHFQLVGCGASNCIPVLFKDCHLLWPNHSNSYRTSSVLSFKRRAQWAAAASSARQLALQCLPHML</sequence>
<dbReference type="Pfam" id="PF14753">
    <property type="entry name" value="FAM221"/>
    <property type="match status" value="1"/>
</dbReference>
<dbReference type="EMBL" id="CP126217">
    <property type="protein sequence ID" value="WIA19105.1"/>
    <property type="molecule type" value="Genomic_DNA"/>
</dbReference>
<dbReference type="PANTHER" id="PTHR31214">
    <property type="entry name" value="PROTEIN FAM221A-RELATED"/>
    <property type="match status" value="1"/>
</dbReference>
<evidence type="ECO:0000313" key="4">
    <source>
        <dbReference type="Proteomes" id="UP001244341"/>
    </source>
</evidence>
<comment type="similarity">
    <text evidence="1">Belongs to the FAM221 family.</text>
</comment>